<dbReference type="PANTHER" id="PTHR45844:SF2">
    <property type="entry name" value="TRANSCRIPTION FACTOR BHLH30"/>
    <property type="match status" value="1"/>
</dbReference>
<dbReference type="Gene3D" id="4.10.280.10">
    <property type="entry name" value="Helix-loop-helix DNA-binding domain"/>
    <property type="match status" value="1"/>
</dbReference>
<dbReference type="PROSITE" id="PS50888">
    <property type="entry name" value="BHLH"/>
    <property type="match status" value="1"/>
</dbReference>
<evidence type="ECO:0000259" key="5">
    <source>
        <dbReference type="PROSITE" id="PS51671"/>
    </source>
</evidence>
<organism evidence="6 7">
    <name type="scientific">Amborella trichopoda</name>
    <dbReference type="NCBI Taxonomy" id="13333"/>
    <lineage>
        <taxon>Eukaryota</taxon>
        <taxon>Viridiplantae</taxon>
        <taxon>Streptophyta</taxon>
        <taxon>Embryophyta</taxon>
        <taxon>Tracheophyta</taxon>
        <taxon>Spermatophyta</taxon>
        <taxon>Magnoliopsida</taxon>
        <taxon>Amborellales</taxon>
        <taxon>Amborellaceae</taxon>
        <taxon>Amborella</taxon>
    </lineage>
</organism>
<gene>
    <name evidence="6" type="ORF">AMTR_s00002p00019320</name>
</gene>
<reference evidence="7" key="1">
    <citation type="journal article" date="2013" name="Science">
        <title>The Amborella genome and the evolution of flowering plants.</title>
        <authorList>
            <consortium name="Amborella Genome Project"/>
        </authorList>
    </citation>
    <scope>NUCLEOTIDE SEQUENCE [LARGE SCALE GENOMIC DNA]</scope>
</reference>
<dbReference type="InterPro" id="IPR045865">
    <property type="entry name" value="ACT-like_dom_sf"/>
</dbReference>
<dbReference type="KEGG" id="atr:18429008"/>
<dbReference type="PANTHER" id="PTHR45844">
    <property type="entry name" value="TRANSCRIPTION FACTOR BHLH30"/>
    <property type="match status" value="1"/>
</dbReference>
<dbReference type="InterPro" id="IPR045847">
    <property type="entry name" value="AIG1-like"/>
</dbReference>
<dbReference type="PROSITE" id="PS51671">
    <property type="entry name" value="ACT"/>
    <property type="match status" value="1"/>
</dbReference>
<feature type="domain" description="BHLH" evidence="4">
    <location>
        <begin position="80"/>
        <end position="129"/>
    </location>
</feature>
<feature type="domain" description="ACT" evidence="5">
    <location>
        <begin position="162"/>
        <end position="242"/>
    </location>
</feature>
<proteinExistence type="predicted"/>
<dbReference type="CDD" id="cd04899">
    <property type="entry name" value="ACT_ACR-UUR-like_2"/>
    <property type="match status" value="1"/>
</dbReference>
<dbReference type="Gramene" id="ERN00932">
    <property type="protein sequence ID" value="ERN00932"/>
    <property type="gene ID" value="AMTR_s00002p00019320"/>
</dbReference>
<evidence type="ECO:0000256" key="2">
    <source>
        <dbReference type="ARBA" id="ARBA00023125"/>
    </source>
</evidence>
<evidence type="ECO:0008006" key="8">
    <source>
        <dbReference type="Google" id="ProtNLM"/>
    </source>
</evidence>
<dbReference type="EMBL" id="KI394767">
    <property type="protein sequence ID" value="ERN00932.1"/>
    <property type="molecule type" value="Genomic_DNA"/>
</dbReference>
<evidence type="ECO:0000313" key="6">
    <source>
        <dbReference type="EMBL" id="ERN00932.1"/>
    </source>
</evidence>
<dbReference type="InterPro" id="IPR011598">
    <property type="entry name" value="bHLH_dom"/>
</dbReference>
<dbReference type="InterPro" id="IPR002912">
    <property type="entry name" value="ACT_dom"/>
</dbReference>
<protein>
    <recommendedName>
        <fullName evidence="8">BHLH domain-containing protein</fullName>
    </recommendedName>
</protein>
<evidence type="ECO:0000256" key="3">
    <source>
        <dbReference type="ARBA" id="ARBA00023163"/>
    </source>
</evidence>
<dbReference type="CDD" id="cd11455">
    <property type="entry name" value="bHLH_AtAIG1_like"/>
    <property type="match status" value="1"/>
</dbReference>
<dbReference type="AlphaFoldDB" id="W1NTP5"/>
<dbReference type="SUPFAM" id="SSF55021">
    <property type="entry name" value="ACT-like"/>
    <property type="match status" value="1"/>
</dbReference>
<dbReference type="InterPro" id="IPR036638">
    <property type="entry name" value="HLH_DNA-bd_sf"/>
</dbReference>
<keyword evidence="1" id="KW-0805">Transcription regulation</keyword>
<dbReference type="SUPFAM" id="SSF47459">
    <property type="entry name" value="HLH, helix-loop-helix DNA-binding domain"/>
    <property type="match status" value="1"/>
</dbReference>
<keyword evidence="2" id="KW-0238">DNA-binding</keyword>
<evidence type="ECO:0000313" key="7">
    <source>
        <dbReference type="Proteomes" id="UP000017836"/>
    </source>
</evidence>
<evidence type="ECO:0000256" key="1">
    <source>
        <dbReference type="ARBA" id="ARBA00023015"/>
    </source>
</evidence>
<dbReference type="GO" id="GO:0046983">
    <property type="term" value="F:protein dimerization activity"/>
    <property type="evidence" value="ECO:0007669"/>
    <property type="project" value="InterPro"/>
</dbReference>
<dbReference type="GO" id="GO:0003700">
    <property type="term" value="F:DNA-binding transcription factor activity"/>
    <property type="evidence" value="ECO:0007669"/>
    <property type="project" value="InterPro"/>
</dbReference>
<keyword evidence="7" id="KW-1185">Reference proteome</keyword>
<sequence length="253" mass="28367">MIPFVPPGFTLRDGYCYMNNTTTTTTTTTQCWDQGRYLQKLACKSSSSPCSVLTLLNDDNNNNSEKVNICWREKEAKAAAASKSHSDAERRRRERINTHLNTLRNLLPNTTKTDKASLLAEVVRHVKELKQHAKGTEGHGPIPGEADELTVVHPEPSSSLIMATLCCEDRPGLLSELTNAFKALRLRTVRAEITTLGGRVKNVFFIDREHSETSLSCLEDTLKAIMVKPGPPPIVRHESKRPRINYHNNDFMV</sequence>
<dbReference type="GO" id="GO:0003677">
    <property type="term" value="F:DNA binding"/>
    <property type="evidence" value="ECO:0007669"/>
    <property type="project" value="UniProtKB-KW"/>
</dbReference>
<dbReference type="Pfam" id="PF00010">
    <property type="entry name" value="HLH"/>
    <property type="match status" value="1"/>
</dbReference>
<dbReference type="HOGENOM" id="CLU_063967_1_0_1"/>
<keyword evidence="3" id="KW-0804">Transcription</keyword>
<dbReference type="SMART" id="SM00353">
    <property type="entry name" value="HLH"/>
    <property type="match status" value="1"/>
</dbReference>
<dbReference type="eggNOG" id="ENOG502QRXD">
    <property type="taxonomic scope" value="Eukaryota"/>
</dbReference>
<evidence type="ECO:0000259" key="4">
    <source>
        <dbReference type="PROSITE" id="PS50888"/>
    </source>
</evidence>
<dbReference type="Proteomes" id="UP000017836">
    <property type="component" value="Unassembled WGS sequence"/>
</dbReference>
<dbReference type="Gene3D" id="3.30.70.260">
    <property type="match status" value="1"/>
</dbReference>
<name>W1NTP5_AMBTC</name>
<dbReference type="OrthoDB" id="71302at2759"/>
<accession>W1NTP5</accession>